<dbReference type="GO" id="GO:0003700">
    <property type="term" value="F:DNA-binding transcription factor activity"/>
    <property type="evidence" value="ECO:0007669"/>
    <property type="project" value="InterPro"/>
</dbReference>
<dbReference type="Proteomes" id="UP000017819">
    <property type="component" value="Unassembled WGS sequence"/>
</dbReference>
<dbReference type="SUPFAM" id="SSF51182">
    <property type="entry name" value="RmlC-like cupins"/>
    <property type="match status" value="1"/>
</dbReference>
<evidence type="ECO:0000259" key="4">
    <source>
        <dbReference type="PROSITE" id="PS01124"/>
    </source>
</evidence>
<dbReference type="InterPro" id="IPR011051">
    <property type="entry name" value="RmlC_Cupin_sf"/>
</dbReference>
<dbReference type="PROSITE" id="PS00041">
    <property type="entry name" value="HTH_ARAC_FAMILY_1"/>
    <property type="match status" value="1"/>
</dbReference>
<dbReference type="Gene3D" id="1.10.10.60">
    <property type="entry name" value="Homeodomain-like"/>
    <property type="match status" value="2"/>
</dbReference>
<reference evidence="5 6" key="1">
    <citation type="journal article" date="2014" name="Genome Announc.">
        <title>Draft Genome Sequence of Lutibaculum baratangense Strain AMV1T, Isolated from a Mud Volcano in Andamans, India.</title>
        <authorList>
            <person name="Singh A."/>
            <person name="Sreenivas A."/>
            <person name="Sathyanarayana Reddy G."/>
            <person name="Pinnaka A.K."/>
            <person name="Shivaji S."/>
        </authorList>
    </citation>
    <scope>NUCLEOTIDE SEQUENCE [LARGE SCALE GENOMIC DNA]</scope>
    <source>
        <strain evidence="5 6">AMV1</strain>
    </source>
</reference>
<dbReference type="RefSeq" id="WP_023432076.1">
    <property type="nucleotide sequence ID" value="NZ_AWXZ01000026.1"/>
</dbReference>
<dbReference type="PANTHER" id="PTHR11019:SF159">
    <property type="entry name" value="TRANSCRIPTIONAL REGULATOR-RELATED"/>
    <property type="match status" value="1"/>
</dbReference>
<dbReference type="InterPro" id="IPR014710">
    <property type="entry name" value="RmlC-like_jellyroll"/>
</dbReference>
<protein>
    <submittedName>
        <fullName evidence="5">Transcriptional regulator, AraC family</fullName>
    </submittedName>
</protein>
<dbReference type="Pfam" id="PF12852">
    <property type="entry name" value="Cupin_6"/>
    <property type="match status" value="1"/>
</dbReference>
<dbReference type="InterPro" id="IPR018062">
    <property type="entry name" value="HTH_AraC-typ_CS"/>
</dbReference>
<dbReference type="SMART" id="SM00342">
    <property type="entry name" value="HTH_ARAC"/>
    <property type="match status" value="1"/>
</dbReference>
<keyword evidence="2" id="KW-0238">DNA-binding</keyword>
<proteinExistence type="predicted"/>
<dbReference type="STRING" id="631454.N177_1936"/>
<dbReference type="InterPro" id="IPR018060">
    <property type="entry name" value="HTH_AraC"/>
</dbReference>
<evidence type="ECO:0000313" key="6">
    <source>
        <dbReference type="Proteomes" id="UP000017819"/>
    </source>
</evidence>
<organism evidence="5 6">
    <name type="scientific">Lutibaculum baratangense AMV1</name>
    <dbReference type="NCBI Taxonomy" id="631454"/>
    <lineage>
        <taxon>Bacteria</taxon>
        <taxon>Pseudomonadati</taxon>
        <taxon>Pseudomonadota</taxon>
        <taxon>Alphaproteobacteria</taxon>
        <taxon>Hyphomicrobiales</taxon>
        <taxon>Tepidamorphaceae</taxon>
        <taxon>Lutibaculum</taxon>
    </lineage>
</organism>
<dbReference type="Gene3D" id="2.60.120.10">
    <property type="entry name" value="Jelly Rolls"/>
    <property type="match status" value="1"/>
</dbReference>
<dbReference type="InterPro" id="IPR009057">
    <property type="entry name" value="Homeodomain-like_sf"/>
</dbReference>
<evidence type="ECO:0000256" key="3">
    <source>
        <dbReference type="ARBA" id="ARBA00023163"/>
    </source>
</evidence>
<dbReference type="PANTHER" id="PTHR11019">
    <property type="entry name" value="HTH-TYPE TRANSCRIPTIONAL REGULATOR NIMR"/>
    <property type="match status" value="1"/>
</dbReference>
<sequence>MDPLIDLFRAMELRGGIFLEAEFTSPWCILSHVTPEDCRPFMPQPANMIAYHYVIDGRLLVTAGEQTLPAAAGEIIILPRNTPHVLGSGEGVKPVSADPLVQPDESGGLARIVHGGGGAQTLILCGFLGTNAPRLPICDMLPDVLVLNVEAALGGWIESSLRFATQQLASGHADPARLARLAELLFVEAVRNYLAALPRSDRGWLAGLRDPVVGRALMIMHAQPTRRWTSEELAREVALSRSAFVDRFTRVLGEGPMHYLTGWRLRMAAQQLESSHDTVAQVAFGAGYESEAAFNRAFKRAFGLPPAAWRRGQMLGGAEHCAASNED</sequence>
<dbReference type="PATRIC" id="fig|631454.5.peg.1914"/>
<dbReference type="PRINTS" id="PR00032">
    <property type="entry name" value="HTHARAC"/>
</dbReference>
<dbReference type="PROSITE" id="PS01124">
    <property type="entry name" value="HTH_ARAC_FAMILY_2"/>
    <property type="match status" value="1"/>
</dbReference>
<dbReference type="SUPFAM" id="SSF46689">
    <property type="entry name" value="Homeodomain-like"/>
    <property type="match status" value="2"/>
</dbReference>
<feature type="domain" description="HTH araC/xylS-type" evidence="4">
    <location>
        <begin position="214"/>
        <end position="312"/>
    </location>
</feature>
<dbReference type="AlphaFoldDB" id="V4QZ86"/>
<dbReference type="GO" id="GO:0043565">
    <property type="term" value="F:sequence-specific DNA binding"/>
    <property type="evidence" value="ECO:0007669"/>
    <property type="project" value="InterPro"/>
</dbReference>
<evidence type="ECO:0000313" key="5">
    <source>
        <dbReference type="EMBL" id="ESR25062.1"/>
    </source>
</evidence>
<evidence type="ECO:0000256" key="1">
    <source>
        <dbReference type="ARBA" id="ARBA00023015"/>
    </source>
</evidence>
<keyword evidence="1" id="KW-0805">Transcription regulation</keyword>
<keyword evidence="6" id="KW-1185">Reference proteome</keyword>
<dbReference type="InterPro" id="IPR020449">
    <property type="entry name" value="Tscrpt_reg_AraC-type_HTH"/>
</dbReference>
<dbReference type="EMBL" id="AWXZ01000026">
    <property type="protein sequence ID" value="ESR25062.1"/>
    <property type="molecule type" value="Genomic_DNA"/>
</dbReference>
<dbReference type="eggNOG" id="COG2207">
    <property type="taxonomic scope" value="Bacteria"/>
</dbReference>
<gene>
    <name evidence="5" type="ORF">N177_1936</name>
</gene>
<keyword evidence="3" id="KW-0804">Transcription</keyword>
<accession>V4QZ86</accession>
<evidence type="ECO:0000256" key="2">
    <source>
        <dbReference type="ARBA" id="ARBA00023125"/>
    </source>
</evidence>
<dbReference type="InterPro" id="IPR032783">
    <property type="entry name" value="AraC_lig"/>
</dbReference>
<name>V4QZ86_9HYPH</name>
<comment type="caution">
    <text evidence="5">The sequence shown here is derived from an EMBL/GenBank/DDBJ whole genome shotgun (WGS) entry which is preliminary data.</text>
</comment>
<dbReference type="Pfam" id="PF12833">
    <property type="entry name" value="HTH_18"/>
    <property type="match status" value="1"/>
</dbReference>